<accession>A0A426ZW18</accession>
<sequence>MASNPQSSGTQPFRPAVVGPAGPPQNFVPPMPMQFVTSYGPAPNGINVPSQFQPASMMQTPAHLGAQPWSMPGTQSMPLVTPLIQTAQLPAAAAVMAPVRISPIFRSPLFSCSLRKELHF</sequence>
<comment type="caution">
    <text evidence="2">The sequence shown here is derived from an EMBL/GenBank/DDBJ whole genome shotgun (WGS) entry which is preliminary data.</text>
</comment>
<proteinExistence type="predicted"/>
<evidence type="ECO:0000256" key="1">
    <source>
        <dbReference type="SAM" id="MobiDB-lite"/>
    </source>
</evidence>
<feature type="compositionally biased region" description="Polar residues" evidence="1">
    <location>
        <begin position="1"/>
        <end position="11"/>
    </location>
</feature>
<protein>
    <submittedName>
        <fullName evidence="2">Uncharacterized protein</fullName>
    </submittedName>
</protein>
<dbReference type="AlphaFoldDB" id="A0A426ZW18"/>
<gene>
    <name evidence="2" type="ORF">B296_00029337</name>
</gene>
<name>A0A426ZW18_ENSVE</name>
<evidence type="ECO:0000313" key="2">
    <source>
        <dbReference type="EMBL" id="RRT68167.1"/>
    </source>
</evidence>
<reference evidence="2 3" key="1">
    <citation type="journal article" date="2014" name="Agronomy (Basel)">
        <title>A Draft Genome Sequence for Ensete ventricosum, the Drought-Tolerant Tree Against Hunger.</title>
        <authorList>
            <person name="Harrison J."/>
            <person name="Moore K.A."/>
            <person name="Paszkiewicz K."/>
            <person name="Jones T."/>
            <person name="Grant M."/>
            <person name="Ambacheew D."/>
            <person name="Muzemil S."/>
            <person name="Studholme D.J."/>
        </authorList>
    </citation>
    <scope>NUCLEOTIDE SEQUENCE [LARGE SCALE GENOMIC DNA]</scope>
</reference>
<evidence type="ECO:0000313" key="3">
    <source>
        <dbReference type="Proteomes" id="UP000287651"/>
    </source>
</evidence>
<dbReference type="EMBL" id="AMZH03004776">
    <property type="protein sequence ID" value="RRT68167.1"/>
    <property type="molecule type" value="Genomic_DNA"/>
</dbReference>
<dbReference type="Proteomes" id="UP000287651">
    <property type="component" value="Unassembled WGS sequence"/>
</dbReference>
<organism evidence="2 3">
    <name type="scientific">Ensete ventricosum</name>
    <name type="common">Abyssinian banana</name>
    <name type="synonym">Musa ensete</name>
    <dbReference type="NCBI Taxonomy" id="4639"/>
    <lineage>
        <taxon>Eukaryota</taxon>
        <taxon>Viridiplantae</taxon>
        <taxon>Streptophyta</taxon>
        <taxon>Embryophyta</taxon>
        <taxon>Tracheophyta</taxon>
        <taxon>Spermatophyta</taxon>
        <taxon>Magnoliopsida</taxon>
        <taxon>Liliopsida</taxon>
        <taxon>Zingiberales</taxon>
        <taxon>Musaceae</taxon>
        <taxon>Ensete</taxon>
    </lineage>
</organism>
<feature type="region of interest" description="Disordered" evidence="1">
    <location>
        <begin position="1"/>
        <end position="24"/>
    </location>
</feature>